<evidence type="ECO:0000256" key="1">
    <source>
        <dbReference type="SAM" id="MobiDB-lite"/>
    </source>
</evidence>
<keyword evidence="3" id="KW-1185">Reference proteome</keyword>
<reference evidence="2 3" key="1">
    <citation type="journal article" date="2020" name="Genome Biol. Evol.">
        <title>A new high-quality draft genome assembly of the Chinese cordyceps Ophiocordyceps sinensis.</title>
        <authorList>
            <person name="Shu R."/>
            <person name="Zhang J."/>
            <person name="Meng Q."/>
            <person name="Zhang H."/>
            <person name="Zhou G."/>
            <person name="Li M."/>
            <person name="Wu P."/>
            <person name="Zhao Y."/>
            <person name="Chen C."/>
            <person name="Qin Q."/>
        </authorList>
    </citation>
    <scope>NUCLEOTIDE SEQUENCE [LARGE SCALE GENOMIC DNA]</scope>
    <source>
        <strain evidence="2 3">IOZ07</strain>
    </source>
</reference>
<evidence type="ECO:0000313" key="2">
    <source>
        <dbReference type="EMBL" id="KAF4504933.1"/>
    </source>
</evidence>
<organism evidence="2 3">
    <name type="scientific">Ophiocordyceps sinensis</name>
    <dbReference type="NCBI Taxonomy" id="72228"/>
    <lineage>
        <taxon>Eukaryota</taxon>
        <taxon>Fungi</taxon>
        <taxon>Dikarya</taxon>
        <taxon>Ascomycota</taxon>
        <taxon>Pezizomycotina</taxon>
        <taxon>Sordariomycetes</taxon>
        <taxon>Hypocreomycetidae</taxon>
        <taxon>Hypocreales</taxon>
        <taxon>Ophiocordycipitaceae</taxon>
        <taxon>Ophiocordyceps</taxon>
    </lineage>
</organism>
<proteinExistence type="predicted"/>
<dbReference type="Proteomes" id="UP000557566">
    <property type="component" value="Unassembled WGS sequence"/>
</dbReference>
<dbReference type="EMBL" id="JAAVMX010000009">
    <property type="protein sequence ID" value="KAF4504933.1"/>
    <property type="molecule type" value="Genomic_DNA"/>
</dbReference>
<accession>A0A8H4LSM1</accession>
<name>A0A8H4LSM1_9HYPO</name>
<comment type="caution">
    <text evidence="2">The sequence shown here is derived from an EMBL/GenBank/DDBJ whole genome shotgun (WGS) entry which is preliminary data.</text>
</comment>
<gene>
    <name evidence="2" type="ORF">G6O67_008321</name>
</gene>
<feature type="region of interest" description="Disordered" evidence="1">
    <location>
        <begin position="94"/>
        <end position="121"/>
    </location>
</feature>
<sequence>MEDLGAAVLSQQCLDETARIAAQVVEVETCARRRRNCSRSSLRPREAAPWRAPTWLLGRHRLLSFGHGTGAARDNNTPDALDLGANCRVMAPLSKQPYGDASKEAPKMDGQASGPSCEADP</sequence>
<evidence type="ECO:0000313" key="3">
    <source>
        <dbReference type="Proteomes" id="UP000557566"/>
    </source>
</evidence>
<protein>
    <submittedName>
        <fullName evidence="2">Uncharacterized protein</fullName>
    </submittedName>
</protein>
<dbReference type="AlphaFoldDB" id="A0A8H4LSM1"/>